<accession>A0A370GNB1</accession>
<dbReference type="EMBL" id="QQAX01000008">
    <property type="protein sequence ID" value="RDI44766.1"/>
    <property type="molecule type" value="Genomic_DNA"/>
</dbReference>
<dbReference type="RefSeq" id="WP_114834115.1">
    <property type="nucleotide sequence ID" value="NZ_LR699114.1"/>
</dbReference>
<proteinExistence type="predicted"/>
<dbReference type="Proteomes" id="UP000254720">
    <property type="component" value="Unassembled WGS sequence"/>
</dbReference>
<organism evidence="1 2">
    <name type="scientific">Aquicella lusitana</name>
    <dbReference type="NCBI Taxonomy" id="254246"/>
    <lineage>
        <taxon>Bacteria</taxon>
        <taxon>Pseudomonadati</taxon>
        <taxon>Pseudomonadota</taxon>
        <taxon>Gammaproteobacteria</taxon>
        <taxon>Legionellales</taxon>
        <taxon>Coxiellaceae</taxon>
        <taxon>Aquicella</taxon>
    </lineage>
</organism>
<gene>
    <name evidence="1" type="ORF">C8D86_10818</name>
</gene>
<sequence>MTFKLNEAPNLALSKISSHKTTRNCGTFWSIMCCIPSFGGSIGACDERKDAEFKGCYPRALSPQKKGGLTALIEALNDLRITDSELKKKANKETIVGQVQATLSILKEAATKNYLTEGYKQAVQAAYEELYTRAYQEQALRDRISEKTPLLTGHDYEKPKYFTMSK</sequence>
<dbReference type="AlphaFoldDB" id="A0A370GNB1"/>
<name>A0A370GNB1_9COXI</name>
<reference evidence="1 2" key="1">
    <citation type="submission" date="2018-07" db="EMBL/GenBank/DDBJ databases">
        <title>Genomic Encyclopedia of Type Strains, Phase IV (KMG-IV): sequencing the most valuable type-strain genomes for metagenomic binning, comparative biology and taxonomic classification.</title>
        <authorList>
            <person name="Goeker M."/>
        </authorList>
    </citation>
    <scope>NUCLEOTIDE SEQUENCE [LARGE SCALE GENOMIC DNA]</scope>
    <source>
        <strain evidence="1 2">DSM 16500</strain>
    </source>
</reference>
<evidence type="ECO:0000313" key="2">
    <source>
        <dbReference type="Proteomes" id="UP000254720"/>
    </source>
</evidence>
<comment type="caution">
    <text evidence="1">The sequence shown here is derived from an EMBL/GenBank/DDBJ whole genome shotgun (WGS) entry which is preliminary data.</text>
</comment>
<keyword evidence="2" id="KW-1185">Reference proteome</keyword>
<evidence type="ECO:0000313" key="1">
    <source>
        <dbReference type="EMBL" id="RDI44766.1"/>
    </source>
</evidence>
<protein>
    <submittedName>
        <fullName evidence="1">Uncharacterized protein</fullName>
    </submittedName>
</protein>